<dbReference type="Proteomes" id="UP000178747">
    <property type="component" value="Unassembled WGS sequence"/>
</dbReference>
<evidence type="ECO:0000313" key="2">
    <source>
        <dbReference type="Proteomes" id="UP000178747"/>
    </source>
</evidence>
<dbReference type="AlphaFoldDB" id="A0A1G1Y810"/>
<reference evidence="1 2" key="1">
    <citation type="journal article" date="2016" name="Nat. Commun.">
        <title>Thousands of microbial genomes shed light on interconnected biogeochemical processes in an aquifer system.</title>
        <authorList>
            <person name="Anantharaman K."/>
            <person name="Brown C.T."/>
            <person name="Hug L.A."/>
            <person name="Sharon I."/>
            <person name="Castelle C.J."/>
            <person name="Probst A.J."/>
            <person name="Thomas B.C."/>
            <person name="Singh A."/>
            <person name="Wilkins M.J."/>
            <person name="Karaoz U."/>
            <person name="Brodie E.L."/>
            <person name="Williams K.H."/>
            <person name="Hubbard S.S."/>
            <person name="Banfield J.F."/>
        </authorList>
    </citation>
    <scope>NUCLEOTIDE SEQUENCE [LARGE SCALE GENOMIC DNA]</scope>
</reference>
<dbReference type="PANTHER" id="PTHR33677">
    <property type="entry name" value="TRANSCRIPTIONAL REPRESSOR FRMR-RELATED"/>
    <property type="match status" value="1"/>
</dbReference>
<dbReference type="GO" id="GO:0046872">
    <property type="term" value="F:metal ion binding"/>
    <property type="evidence" value="ECO:0007669"/>
    <property type="project" value="InterPro"/>
</dbReference>
<evidence type="ECO:0008006" key="3">
    <source>
        <dbReference type="Google" id="ProtNLM"/>
    </source>
</evidence>
<organism evidence="1 2">
    <name type="scientific">Candidatus Buchananbacteria bacterium RIFCSPHIGHO2_02_FULL_38_8</name>
    <dbReference type="NCBI Taxonomy" id="1797538"/>
    <lineage>
        <taxon>Bacteria</taxon>
        <taxon>Candidatus Buchananiibacteriota</taxon>
    </lineage>
</organism>
<proteinExistence type="predicted"/>
<evidence type="ECO:0000313" key="1">
    <source>
        <dbReference type="EMBL" id="OGY47707.1"/>
    </source>
</evidence>
<dbReference type="GO" id="GO:0045892">
    <property type="term" value="P:negative regulation of DNA-templated transcription"/>
    <property type="evidence" value="ECO:0007669"/>
    <property type="project" value="UniProtKB-ARBA"/>
</dbReference>
<dbReference type="Pfam" id="PF02583">
    <property type="entry name" value="Trns_repr_metal"/>
    <property type="match status" value="1"/>
</dbReference>
<dbReference type="Gene3D" id="1.20.58.1000">
    <property type="entry name" value="Metal-sensitive repressor, helix protomer"/>
    <property type="match status" value="1"/>
</dbReference>
<dbReference type="InterPro" id="IPR003735">
    <property type="entry name" value="Metal_Tscrpt_repr"/>
</dbReference>
<comment type="caution">
    <text evidence="1">The sequence shown here is derived from an EMBL/GenBank/DDBJ whole genome shotgun (WGS) entry which is preliminary data.</text>
</comment>
<protein>
    <recommendedName>
        <fullName evidence="3">Transcriptional regulator</fullName>
    </recommendedName>
</protein>
<name>A0A1G1Y810_9BACT</name>
<accession>A0A1G1Y810</accession>
<dbReference type="InterPro" id="IPR038390">
    <property type="entry name" value="Metal_Tscrpt_repr_sf"/>
</dbReference>
<gene>
    <name evidence="1" type="ORF">A3J62_03950</name>
</gene>
<sequence>MHGHIKKDYKKRAIHRLRIIQGQIKGLEKMVEAEKYCIDILNQSLAIQESLKSFNSLLLQNHLTTHLAEQLKGKSSEQAIKEMLQLYKFNH</sequence>
<dbReference type="EMBL" id="MHIH01000020">
    <property type="protein sequence ID" value="OGY47707.1"/>
    <property type="molecule type" value="Genomic_DNA"/>
</dbReference>
<dbReference type="GO" id="GO:0003677">
    <property type="term" value="F:DNA binding"/>
    <property type="evidence" value="ECO:0007669"/>
    <property type="project" value="InterPro"/>
</dbReference>